<dbReference type="InterPro" id="IPR046454">
    <property type="entry name" value="GpA_endonuclease"/>
</dbReference>
<feature type="domain" description="Phage terminase large subunit GpA ATPase" evidence="1">
    <location>
        <begin position="45"/>
        <end position="289"/>
    </location>
</feature>
<dbReference type="InterPro" id="IPR027417">
    <property type="entry name" value="P-loop_NTPase"/>
</dbReference>
<dbReference type="HAMAP" id="MF_04144">
    <property type="entry name" value="TERL_LAMBDA"/>
    <property type="match status" value="1"/>
</dbReference>
<reference evidence="3" key="1">
    <citation type="submission" date="2022-11" db="EMBL/GenBank/DDBJ databases">
        <title>Methylomonas rapida sp. nov., Carotenoid-Producing Obligate Methanotrophs with High Growth Characteristics and Biotechnological Potential.</title>
        <authorList>
            <person name="Tikhonova E.N."/>
            <person name="Suleimanov R.Z."/>
            <person name="Miroshnikov K."/>
            <person name="Oshkin I.Y."/>
            <person name="Belova S.E."/>
            <person name="Danilova O.V."/>
            <person name="Ashikhmin A."/>
            <person name="Konopkin A."/>
            <person name="But S.Y."/>
            <person name="Khmelenina V.N."/>
            <person name="Kuznetsov N."/>
            <person name="Pimenov N.V."/>
            <person name="Dedysh S.N."/>
        </authorList>
    </citation>
    <scope>NUCLEOTIDE SEQUENCE</scope>
    <source>
        <strain evidence="3">MP1</strain>
    </source>
</reference>
<accession>A0ABY7GR10</accession>
<proteinExistence type="inferred from homology"/>
<name>A0ABY7GR10_9GAMM</name>
<evidence type="ECO:0000313" key="4">
    <source>
        <dbReference type="Proteomes" id="UP001162780"/>
    </source>
</evidence>
<dbReference type="Gene3D" id="3.40.50.300">
    <property type="entry name" value="P-loop containing nucleotide triphosphate hydrolases"/>
    <property type="match status" value="1"/>
</dbReference>
<dbReference type="InterPro" id="IPR008866">
    <property type="entry name" value="Phage_lambda_GpA-like"/>
</dbReference>
<evidence type="ECO:0000313" key="3">
    <source>
        <dbReference type="EMBL" id="WAR46957.1"/>
    </source>
</evidence>
<protein>
    <submittedName>
        <fullName evidence="3">Phage terminase large subunit family protein</fullName>
    </submittedName>
</protein>
<evidence type="ECO:0000259" key="1">
    <source>
        <dbReference type="Pfam" id="PF05876"/>
    </source>
</evidence>
<dbReference type="Pfam" id="PF20454">
    <property type="entry name" value="GpA_nuclease"/>
    <property type="match status" value="1"/>
</dbReference>
<dbReference type="InterPro" id="IPR046453">
    <property type="entry name" value="GpA_ATPase"/>
</dbReference>
<feature type="domain" description="Terminase large subunit GpA endonuclease" evidence="2">
    <location>
        <begin position="301"/>
        <end position="595"/>
    </location>
</feature>
<gene>
    <name evidence="3" type="ORF">NM686_010720</name>
</gene>
<dbReference type="RefSeq" id="WP_269022872.1">
    <property type="nucleotide sequence ID" value="NZ_CP113517.1"/>
</dbReference>
<dbReference type="Proteomes" id="UP001162780">
    <property type="component" value="Chromosome"/>
</dbReference>
<dbReference type="Pfam" id="PF05876">
    <property type="entry name" value="GpA_ATPase"/>
    <property type="match status" value="1"/>
</dbReference>
<evidence type="ECO:0000259" key="2">
    <source>
        <dbReference type="Pfam" id="PF20454"/>
    </source>
</evidence>
<sequence>MMRLDVADGFLSFMAAFADGLRPDPDMHVDEWADQHMVIPKKSGAAEPGPYRTDRTPYAREVMRCLSPTHPCRRVIVMGASQMLKTQVALNWIGASIHQAPANILALFPTEKLVKRVSHRIGEAIKSVTVLNDRVAAPRSRDSRNTIDTKEFDGGTLHLATARSASNLSEISCRYVYGDELDRWEIDVGGEGDPIELAEARTSTFGFNAKIYFSSSPTIEGISLIDKLYRASDQRRYYVPCPHCGHMHTLEWDRMKWSEDLSEAWMVCPDCGALIEESHKTQMLAQGEWRSENPTAANGATVGFSISQLYAPLGWQSWANLVEKYIKAKHALEKGDKGPMQVFYNTRLALCFDAADERVAADALKKRAEAYPLRSVPQGALVLTAAVDVQGNRLEVIIMGWGEGLERWVIDYTIITGNPAEDGVWQELDHLLQTPLYNHYGKPMAISACGIDSGGHYTQDVYQFVRPRRRRKVLALKGASRPGKPVISSKPSLVDINWRGRAEKHGAELWIVGSDTAKDWLITRWNFSDGAGAIHFSQELPDSFYDQVTAERKLIRYRKGHAISEWVKTPGEANECLDLCVYNLAMAQFLGLHKKRPNEWEKLRETFEPINGDVFSLPDNQDTAQNADQPAQIKNPVKASANVSAIPSIKPSKLFIPT</sequence>
<keyword evidence="4" id="KW-1185">Reference proteome</keyword>
<dbReference type="EMBL" id="CP113517">
    <property type="protein sequence ID" value="WAR46957.1"/>
    <property type="molecule type" value="Genomic_DNA"/>
</dbReference>
<organism evidence="3 4">
    <name type="scientific">Methylomonas rapida</name>
    <dbReference type="NCBI Taxonomy" id="2963939"/>
    <lineage>
        <taxon>Bacteria</taxon>
        <taxon>Pseudomonadati</taxon>
        <taxon>Pseudomonadota</taxon>
        <taxon>Gammaproteobacteria</taxon>
        <taxon>Methylococcales</taxon>
        <taxon>Methylococcaceae</taxon>
        <taxon>Methylomonas</taxon>
    </lineage>
</organism>